<comment type="similarity">
    <text evidence="6">Belongs to the GTP-dependent DPCK family.</text>
</comment>
<feature type="binding site" evidence="6">
    <location>
        <position position="52"/>
    </location>
    <ligand>
        <name>GTP</name>
        <dbReference type="ChEBI" id="CHEBI:37565"/>
    </ligand>
</feature>
<proteinExistence type="inferred from homology"/>
<keyword evidence="8" id="KW-1185">Reference proteome</keyword>
<accession>A0A1H6SCU4</accession>
<dbReference type="Pfam" id="PF04019">
    <property type="entry name" value="DUF359"/>
    <property type="match status" value="1"/>
</dbReference>
<dbReference type="RefSeq" id="WP_089671320.1">
    <property type="nucleotide sequence ID" value="NZ_CP024845.1"/>
</dbReference>
<evidence type="ECO:0000256" key="1">
    <source>
        <dbReference type="ARBA" id="ARBA00022679"/>
    </source>
</evidence>
<feature type="binding site" evidence="6">
    <location>
        <position position="130"/>
    </location>
    <ligand>
        <name>GTP</name>
        <dbReference type="ChEBI" id="CHEBI:37565"/>
    </ligand>
</feature>
<sequence>MITLPDSLRSAFKEPFGPVYTDTEQLLAAVREAGVEADTTDDSAAPLIAVGDVVTYHLLEAGRQPDVAVIDGKTEREAVDAEIEAALADPDTETCRVTNPPAELSKAMLLALREAIRNPEPVTIIVDGEEDLATLPAIVLAPVGASVIYGQPGTGMVHVTVTESEIDNARRLLEQFDGDTDGAMELLIT</sequence>
<dbReference type="PIRSF" id="PIRSF006533">
    <property type="entry name" value="UCP006533"/>
    <property type="match status" value="1"/>
</dbReference>
<feature type="binding site" evidence="6">
    <location>
        <position position="54"/>
    </location>
    <ligand>
        <name>GTP</name>
        <dbReference type="ChEBI" id="CHEBI:37565"/>
    </ligand>
</feature>
<dbReference type="STRING" id="1073996.SAMN05444271_10520"/>
<dbReference type="HAMAP" id="MF_00590">
    <property type="entry name" value="Dephospho_CoA_kinase_GTP_dep"/>
    <property type="match status" value="1"/>
</dbReference>
<keyword evidence="3 6" id="KW-0418">Kinase</keyword>
<evidence type="ECO:0000256" key="6">
    <source>
        <dbReference type="HAMAP-Rule" id="MF_00590"/>
    </source>
</evidence>
<dbReference type="InterPro" id="IPR007164">
    <property type="entry name" value="GTP-dep_dephospho-CoA_kin"/>
</dbReference>
<dbReference type="Proteomes" id="UP000198888">
    <property type="component" value="Unassembled WGS sequence"/>
</dbReference>
<dbReference type="OrthoDB" id="15447at2157"/>
<dbReference type="PANTHER" id="PTHR40732:SF1">
    <property type="entry name" value="GTP-DEPENDENT DEPHOSPHO-COA KINASE"/>
    <property type="match status" value="1"/>
</dbReference>
<feature type="binding site" evidence="6">
    <location>
        <position position="53"/>
    </location>
    <ligand>
        <name>GTP</name>
        <dbReference type="ChEBI" id="CHEBI:37565"/>
    </ligand>
</feature>
<organism evidence="7 8">
    <name type="scientific">Halohasta litchfieldiae</name>
    <dbReference type="NCBI Taxonomy" id="1073996"/>
    <lineage>
        <taxon>Archaea</taxon>
        <taxon>Methanobacteriati</taxon>
        <taxon>Methanobacteriota</taxon>
        <taxon>Stenosarchaea group</taxon>
        <taxon>Halobacteria</taxon>
        <taxon>Halobacteriales</taxon>
        <taxon>Haloferacaceae</taxon>
        <taxon>Halohasta</taxon>
    </lineage>
</organism>
<feature type="binding site" evidence="6">
    <location>
        <position position="73"/>
    </location>
    <ligand>
        <name>GTP</name>
        <dbReference type="ChEBI" id="CHEBI:37565"/>
    </ligand>
</feature>
<keyword evidence="2 6" id="KW-0547">Nucleotide-binding</keyword>
<evidence type="ECO:0000256" key="4">
    <source>
        <dbReference type="ARBA" id="ARBA00022993"/>
    </source>
</evidence>
<dbReference type="GO" id="GO:0005525">
    <property type="term" value="F:GTP binding"/>
    <property type="evidence" value="ECO:0007669"/>
    <property type="project" value="UniProtKB-UniRule"/>
</dbReference>
<reference evidence="7 8" key="1">
    <citation type="submission" date="2016-10" db="EMBL/GenBank/DDBJ databases">
        <authorList>
            <person name="de Groot N.N."/>
        </authorList>
    </citation>
    <scope>NUCLEOTIDE SEQUENCE [LARGE SCALE GENOMIC DNA]</scope>
    <source>
        <strain evidence="7 8">DSM 22187</strain>
    </source>
</reference>
<evidence type="ECO:0000313" key="7">
    <source>
        <dbReference type="EMBL" id="SEI65833.1"/>
    </source>
</evidence>
<comment type="caution">
    <text evidence="6">Lacks conserved residue(s) required for the propagation of feature annotation.</text>
</comment>
<feature type="binding site" evidence="6">
    <location>
        <position position="71"/>
    </location>
    <ligand>
        <name>GTP</name>
        <dbReference type="ChEBI" id="CHEBI:37565"/>
    </ligand>
</feature>
<comment type="function">
    <text evidence="6">Catalyzes the GTP-dependent phosphorylation of the 3'-hydroxyl group of dephosphocoenzyme A to form coenzyme A (CoA).</text>
</comment>
<gene>
    <name evidence="7" type="ORF">SAMN05444271_10520</name>
</gene>
<evidence type="ECO:0000256" key="5">
    <source>
        <dbReference type="ARBA" id="ARBA00023134"/>
    </source>
</evidence>
<dbReference type="EMBL" id="FNYR01000005">
    <property type="protein sequence ID" value="SEI65833.1"/>
    <property type="molecule type" value="Genomic_DNA"/>
</dbReference>
<protein>
    <recommendedName>
        <fullName evidence="6">GTP-dependent dephospho-CoA kinase</fullName>
        <ecNumber evidence="6">2.7.1.237</ecNumber>
    </recommendedName>
    <alternativeName>
        <fullName evidence="6">Dephospho-coenzyme A kinase</fullName>
        <shortName evidence="6">DPCK</shortName>
    </alternativeName>
</protein>
<dbReference type="EC" id="2.7.1.237" evidence="6"/>
<dbReference type="PANTHER" id="PTHR40732">
    <property type="entry name" value="UPF0218 PROTEIN TK1697"/>
    <property type="match status" value="1"/>
</dbReference>
<evidence type="ECO:0000256" key="2">
    <source>
        <dbReference type="ARBA" id="ARBA00022741"/>
    </source>
</evidence>
<keyword evidence="1 6" id="KW-0808">Transferase</keyword>
<name>A0A1H6SCU4_9EURY</name>
<comment type="catalytic activity">
    <reaction evidence="6">
        <text>3'-dephospho-CoA + GTP = GDP + CoA + H(+)</text>
        <dbReference type="Rhea" id="RHEA:61156"/>
        <dbReference type="ChEBI" id="CHEBI:15378"/>
        <dbReference type="ChEBI" id="CHEBI:37565"/>
        <dbReference type="ChEBI" id="CHEBI:57287"/>
        <dbReference type="ChEBI" id="CHEBI:57328"/>
        <dbReference type="ChEBI" id="CHEBI:58189"/>
        <dbReference type="EC" id="2.7.1.237"/>
    </reaction>
</comment>
<evidence type="ECO:0000313" key="8">
    <source>
        <dbReference type="Proteomes" id="UP000198888"/>
    </source>
</evidence>
<dbReference type="UniPathway" id="UPA00241"/>
<keyword evidence="4 6" id="KW-0173">Coenzyme A biosynthesis</keyword>
<comment type="pathway">
    <text evidence="6">Cofactor biosynthesis; coenzyme A biosynthesis.</text>
</comment>
<dbReference type="GO" id="GO:0015937">
    <property type="term" value="P:coenzyme A biosynthetic process"/>
    <property type="evidence" value="ECO:0007669"/>
    <property type="project" value="UniProtKB-UniRule"/>
</dbReference>
<evidence type="ECO:0000256" key="3">
    <source>
        <dbReference type="ARBA" id="ARBA00022777"/>
    </source>
</evidence>
<accession>A0A2H4Q6K0</accession>
<dbReference type="GeneID" id="35004033"/>
<dbReference type="AlphaFoldDB" id="A0A1H6SCU4"/>
<dbReference type="GO" id="GO:0016301">
    <property type="term" value="F:kinase activity"/>
    <property type="evidence" value="ECO:0007669"/>
    <property type="project" value="UniProtKB-UniRule"/>
</dbReference>
<keyword evidence="5 6" id="KW-0342">GTP-binding</keyword>
<dbReference type="KEGG" id="hae:halTADL_3267"/>